<dbReference type="GO" id="GO:0004566">
    <property type="term" value="F:beta-glucuronidase activity"/>
    <property type="evidence" value="ECO:0007669"/>
    <property type="project" value="TreeGrafter"/>
</dbReference>
<dbReference type="PANTHER" id="PTHR14363:SF17">
    <property type="entry name" value="HEPARANASE-LIKE PROTEIN 3"/>
    <property type="match status" value="1"/>
</dbReference>
<dbReference type="AlphaFoldDB" id="A0A9K3KDS2"/>
<reference evidence="2" key="2">
    <citation type="submission" date="2021-04" db="EMBL/GenBank/DDBJ databases">
        <authorList>
            <person name="Podell S."/>
        </authorList>
    </citation>
    <scope>NUCLEOTIDE SEQUENCE</scope>
    <source>
        <strain evidence="2">Hildebrandi</strain>
    </source>
</reference>
<organism evidence="2 3">
    <name type="scientific">Nitzschia inconspicua</name>
    <dbReference type="NCBI Taxonomy" id="303405"/>
    <lineage>
        <taxon>Eukaryota</taxon>
        <taxon>Sar</taxon>
        <taxon>Stramenopiles</taxon>
        <taxon>Ochrophyta</taxon>
        <taxon>Bacillariophyta</taxon>
        <taxon>Bacillariophyceae</taxon>
        <taxon>Bacillariophycidae</taxon>
        <taxon>Bacillariales</taxon>
        <taxon>Bacillariaceae</taxon>
        <taxon>Nitzschia</taxon>
    </lineage>
</organism>
<feature type="signal peptide" evidence="1">
    <location>
        <begin position="1"/>
        <end position="20"/>
    </location>
</feature>
<gene>
    <name evidence="2" type="ORF">IV203_023376</name>
</gene>
<keyword evidence="1" id="KW-0732">Signal</keyword>
<dbReference type="Pfam" id="PF03662">
    <property type="entry name" value="Glyco_hydro_79n"/>
    <property type="match status" value="1"/>
</dbReference>
<dbReference type="PANTHER" id="PTHR14363">
    <property type="entry name" value="HEPARANASE-RELATED"/>
    <property type="match status" value="1"/>
</dbReference>
<dbReference type="OrthoDB" id="186532at2759"/>
<name>A0A9K3KDS2_9STRA</name>
<keyword evidence="2" id="KW-0378">Hydrolase</keyword>
<dbReference type="EMBL" id="JAGRRH010000026">
    <property type="protein sequence ID" value="KAG7341424.1"/>
    <property type="molecule type" value="Genomic_DNA"/>
</dbReference>
<evidence type="ECO:0000256" key="1">
    <source>
        <dbReference type="SAM" id="SignalP"/>
    </source>
</evidence>
<accession>A0A9K3KDS2</accession>
<dbReference type="Proteomes" id="UP000693970">
    <property type="component" value="Unassembled WGS sequence"/>
</dbReference>
<dbReference type="GO" id="GO:0016020">
    <property type="term" value="C:membrane"/>
    <property type="evidence" value="ECO:0007669"/>
    <property type="project" value="InterPro"/>
</dbReference>
<dbReference type="InterPro" id="IPR005199">
    <property type="entry name" value="Glyco_hydro_79"/>
</dbReference>
<evidence type="ECO:0000313" key="2">
    <source>
        <dbReference type="EMBL" id="KAG7341424.1"/>
    </source>
</evidence>
<keyword evidence="3" id="KW-1185">Reference proteome</keyword>
<comment type="caution">
    <text evidence="2">The sequence shown here is derived from an EMBL/GenBank/DDBJ whole genome shotgun (WGS) entry which is preliminary data.</text>
</comment>
<evidence type="ECO:0000313" key="3">
    <source>
        <dbReference type="Proteomes" id="UP000693970"/>
    </source>
</evidence>
<proteinExistence type="predicted"/>
<feature type="chain" id="PRO_5039908559" evidence="1">
    <location>
        <begin position="21"/>
        <end position="568"/>
    </location>
</feature>
<sequence>MHPAWKLSRVVLVLIPSLLWITHDHCGISDNEDAVDSENVVVTLEVPEKYVPSILGAVDSRYVSFTLDWWPPDQGSPFPPPSGWGQHANVLNVDLQSNRLRTLARTLQPSFLRIGGTLDKIVAYEIPHLGATCEAPSTASNPPPCLNMSRWKELHAFAGATHSKIVFGLSYPTAGNNASEGIWNASQATALFRYSQQHGFNRRTTLHGFELGEELEGYQVGSTAFDNYISAYRECAKLLREIYCGDAKSDCPERPLLMGPCPGMAWPTLATWFPAFLYATRSLLDVAVYHSYNQLSWNELYLNFTIPSGNLSTQKGSSPGDTGWQEVAMQQFVHHITPTTPLWLGEMGPHNGGGGPGNISRSFASSFSYMDTLGQLARLNHQVLSRQTLVGGKYEFLRCSTGGQLGCDFEPHPDFYVALLWSRLMGRIVLSLPRFRTVVIGDSKWTNDLHFHLHCSNDHFQRGSITLAFSNKSTNSSYHLLLPEWGPSRIEYTLQACQTKNNPFVAKKVQLNGRCLHVGNHTTTSTTFVETLQGQKVSNGKSNLFKIRPSSLGFVVFPQASLVRCVKP</sequence>
<reference evidence="2" key="1">
    <citation type="journal article" date="2021" name="Sci. Rep.">
        <title>Diploid genomic architecture of Nitzschia inconspicua, an elite biomass production diatom.</title>
        <authorList>
            <person name="Oliver A."/>
            <person name="Podell S."/>
            <person name="Pinowska A."/>
            <person name="Traller J.C."/>
            <person name="Smith S.R."/>
            <person name="McClure R."/>
            <person name="Beliaev A."/>
            <person name="Bohutskyi P."/>
            <person name="Hill E.A."/>
            <person name="Rabines A."/>
            <person name="Zheng H."/>
            <person name="Allen L.Z."/>
            <person name="Kuo A."/>
            <person name="Grigoriev I.V."/>
            <person name="Allen A.E."/>
            <person name="Hazlebeck D."/>
            <person name="Allen E.E."/>
        </authorList>
    </citation>
    <scope>NUCLEOTIDE SEQUENCE</scope>
    <source>
        <strain evidence="2">Hildebrandi</strain>
    </source>
</reference>
<protein>
    <submittedName>
        <fullName evidence="2">Glycosyl hydrolase family 79 protein</fullName>
    </submittedName>
</protein>